<evidence type="ECO:0000256" key="1">
    <source>
        <dbReference type="SAM" id="SignalP"/>
    </source>
</evidence>
<protein>
    <submittedName>
        <fullName evidence="2">Uncharacterized protein</fullName>
    </submittedName>
</protein>
<keyword evidence="1" id="KW-0732">Signal</keyword>
<proteinExistence type="predicted"/>
<keyword evidence="3" id="KW-1185">Reference proteome</keyword>
<dbReference type="Proteomes" id="UP000774617">
    <property type="component" value="Unassembled WGS sequence"/>
</dbReference>
<feature type="chain" id="PRO_5047524172" evidence="1">
    <location>
        <begin position="34"/>
        <end position="75"/>
    </location>
</feature>
<evidence type="ECO:0000313" key="3">
    <source>
        <dbReference type="Proteomes" id="UP000774617"/>
    </source>
</evidence>
<feature type="signal peptide" evidence="1">
    <location>
        <begin position="1"/>
        <end position="33"/>
    </location>
</feature>
<dbReference type="EMBL" id="JAGTJR010000005">
    <property type="protein sequence ID" value="KAH7060591.1"/>
    <property type="molecule type" value="Genomic_DNA"/>
</dbReference>
<comment type="caution">
    <text evidence="2">The sequence shown here is derived from an EMBL/GenBank/DDBJ whole genome shotgun (WGS) entry which is preliminary data.</text>
</comment>
<reference evidence="2 3" key="1">
    <citation type="journal article" date="2021" name="Nat. Commun.">
        <title>Genetic determinants of endophytism in the Arabidopsis root mycobiome.</title>
        <authorList>
            <person name="Mesny F."/>
            <person name="Miyauchi S."/>
            <person name="Thiergart T."/>
            <person name="Pickel B."/>
            <person name="Atanasova L."/>
            <person name="Karlsson M."/>
            <person name="Huettel B."/>
            <person name="Barry K.W."/>
            <person name="Haridas S."/>
            <person name="Chen C."/>
            <person name="Bauer D."/>
            <person name="Andreopoulos W."/>
            <person name="Pangilinan J."/>
            <person name="LaButti K."/>
            <person name="Riley R."/>
            <person name="Lipzen A."/>
            <person name="Clum A."/>
            <person name="Drula E."/>
            <person name="Henrissat B."/>
            <person name="Kohler A."/>
            <person name="Grigoriev I.V."/>
            <person name="Martin F.M."/>
            <person name="Hacquard S."/>
        </authorList>
    </citation>
    <scope>NUCLEOTIDE SEQUENCE [LARGE SCALE GENOMIC DNA]</scope>
    <source>
        <strain evidence="2 3">MPI-SDFR-AT-0080</strain>
    </source>
</reference>
<gene>
    <name evidence="2" type="ORF">B0J12DRAFT_649437</name>
</gene>
<accession>A0ABQ8GPB6</accession>
<name>A0ABQ8GPB6_9PEZI</name>
<evidence type="ECO:0000313" key="2">
    <source>
        <dbReference type="EMBL" id="KAH7060591.1"/>
    </source>
</evidence>
<feature type="non-terminal residue" evidence="2">
    <location>
        <position position="1"/>
    </location>
</feature>
<sequence length="75" mass="7814">CRAAETSGRRRARARAPALALLLLLLLLTGAAAARCSARWSSAVLAGSGRRALSCRVHRDAAPEGRSTRAANCEA</sequence>
<organism evidence="2 3">
    <name type="scientific">Macrophomina phaseolina</name>
    <dbReference type="NCBI Taxonomy" id="35725"/>
    <lineage>
        <taxon>Eukaryota</taxon>
        <taxon>Fungi</taxon>
        <taxon>Dikarya</taxon>
        <taxon>Ascomycota</taxon>
        <taxon>Pezizomycotina</taxon>
        <taxon>Dothideomycetes</taxon>
        <taxon>Dothideomycetes incertae sedis</taxon>
        <taxon>Botryosphaeriales</taxon>
        <taxon>Botryosphaeriaceae</taxon>
        <taxon>Macrophomina</taxon>
    </lineage>
</organism>